<gene>
    <name evidence="1" type="ORF">GCM10010082_14860</name>
</gene>
<comment type="caution">
    <text evidence="1">The sequence shown here is derived from an EMBL/GenBank/DDBJ whole genome shotgun (WGS) entry which is preliminary data.</text>
</comment>
<protein>
    <submittedName>
        <fullName evidence="1">Uncharacterized protein</fullName>
    </submittedName>
</protein>
<organism evidence="1 2">
    <name type="scientific">Kushneria pakistanensis</name>
    <dbReference type="NCBI Taxonomy" id="1508770"/>
    <lineage>
        <taxon>Bacteria</taxon>
        <taxon>Pseudomonadati</taxon>
        <taxon>Pseudomonadota</taxon>
        <taxon>Gammaproteobacteria</taxon>
        <taxon>Oceanospirillales</taxon>
        <taxon>Halomonadaceae</taxon>
        <taxon>Kushneria</taxon>
    </lineage>
</organism>
<sequence>MDTVVQKGGGQQQFAVTALGSHEALHVAPHARQMGEIVGTIKCVRQTGQQGVGQRLMGREKGRGHGRSMMFGRAPVNEALSGRPVYSGVWPPVAA</sequence>
<evidence type="ECO:0000313" key="2">
    <source>
        <dbReference type="Proteomes" id="UP000604243"/>
    </source>
</evidence>
<accession>A0ABQ3FGK3</accession>
<dbReference type="EMBL" id="BMZM01000002">
    <property type="protein sequence ID" value="GHC23584.1"/>
    <property type="molecule type" value="Genomic_DNA"/>
</dbReference>
<name>A0ABQ3FGK3_9GAMM</name>
<dbReference type="Proteomes" id="UP000604243">
    <property type="component" value="Unassembled WGS sequence"/>
</dbReference>
<proteinExistence type="predicted"/>
<evidence type="ECO:0000313" key="1">
    <source>
        <dbReference type="EMBL" id="GHC23584.1"/>
    </source>
</evidence>
<reference evidence="2" key="1">
    <citation type="journal article" date="2019" name="Int. J. Syst. Evol. Microbiol.">
        <title>The Global Catalogue of Microorganisms (GCM) 10K type strain sequencing project: providing services to taxonomists for standard genome sequencing and annotation.</title>
        <authorList>
            <consortium name="The Broad Institute Genomics Platform"/>
            <consortium name="The Broad Institute Genome Sequencing Center for Infectious Disease"/>
            <person name="Wu L."/>
            <person name="Ma J."/>
        </authorList>
    </citation>
    <scope>NUCLEOTIDE SEQUENCE [LARGE SCALE GENOMIC DNA]</scope>
    <source>
        <strain evidence="2">KCTC 42082</strain>
    </source>
</reference>
<keyword evidence="2" id="KW-1185">Reference proteome</keyword>